<reference evidence="3 4" key="1">
    <citation type="submission" date="2023-11" db="EMBL/GenBank/DDBJ databases">
        <authorList>
            <person name="Okamura Y."/>
        </authorList>
    </citation>
    <scope>NUCLEOTIDE SEQUENCE [LARGE SCALE GENOMIC DNA]</scope>
</reference>
<dbReference type="Proteomes" id="UP001497472">
    <property type="component" value="Unassembled WGS sequence"/>
</dbReference>
<comment type="caution">
    <text evidence="3">The sequence shown here is derived from an EMBL/GenBank/DDBJ whole genome shotgun (WGS) entry which is preliminary data.</text>
</comment>
<proteinExistence type="predicted"/>
<organism evidence="3 4">
    <name type="scientific">Leptosia nina</name>
    <dbReference type="NCBI Taxonomy" id="320188"/>
    <lineage>
        <taxon>Eukaryota</taxon>
        <taxon>Metazoa</taxon>
        <taxon>Ecdysozoa</taxon>
        <taxon>Arthropoda</taxon>
        <taxon>Hexapoda</taxon>
        <taxon>Insecta</taxon>
        <taxon>Pterygota</taxon>
        <taxon>Neoptera</taxon>
        <taxon>Endopterygota</taxon>
        <taxon>Lepidoptera</taxon>
        <taxon>Glossata</taxon>
        <taxon>Ditrysia</taxon>
        <taxon>Papilionoidea</taxon>
        <taxon>Pieridae</taxon>
        <taxon>Pierinae</taxon>
        <taxon>Leptosia</taxon>
    </lineage>
</organism>
<feature type="compositionally biased region" description="Polar residues" evidence="1">
    <location>
        <begin position="502"/>
        <end position="512"/>
    </location>
</feature>
<feature type="region of interest" description="Disordered" evidence="1">
    <location>
        <begin position="474"/>
        <end position="512"/>
    </location>
</feature>
<accession>A0AAV1JT97</accession>
<dbReference type="EMBL" id="CAVLEF010000132">
    <property type="protein sequence ID" value="CAK1551950.1"/>
    <property type="molecule type" value="Genomic_DNA"/>
</dbReference>
<evidence type="ECO:0000256" key="2">
    <source>
        <dbReference type="SAM" id="SignalP"/>
    </source>
</evidence>
<evidence type="ECO:0000256" key="1">
    <source>
        <dbReference type="SAM" id="MobiDB-lite"/>
    </source>
</evidence>
<feature type="signal peptide" evidence="2">
    <location>
        <begin position="1"/>
        <end position="25"/>
    </location>
</feature>
<feature type="chain" id="PRO_5044021631" evidence="2">
    <location>
        <begin position="26"/>
        <end position="1220"/>
    </location>
</feature>
<gene>
    <name evidence="3" type="ORF">LNINA_LOCUS11043</name>
</gene>
<dbReference type="AlphaFoldDB" id="A0AAV1JT97"/>
<keyword evidence="4" id="KW-1185">Reference proteome</keyword>
<protein>
    <submittedName>
        <fullName evidence="3">Uncharacterized protein</fullName>
    </submittedName>
</protein>
<sequence>MAFSKKAIVCAITLFLATVINTVTASNAKNYDCNGKSFYCLNSTHFMICVDFGEGISRAVEDFVIPCPQPTVCTEHNDFECEFPAATTTPSTTTHEETPKTIKTTVKTLNFDADVSTNVPFLQGDDPLKSEKYTNIVDMNEAENIHVNSEKTNIKQSQPNRSSDRMFDEGFILTTTDQPSINEEFTNQPDLSHESFYNDVDILLTTEYTQNDFKIVTGDANDSEPSVTLSENCKECTSLSSSVAFLDNSNTNISSTTNQPSEDVTTINSLNPTDSDYLNSKYSIAETTFSSMVTRKEDTVWSIDTVDTTEKNSYELNTYSTNAKNHQENKTLISDFTTETRLSYFYKENTTKELPPIDSTENSFNYVEDSTLLTKIDATITKTIGVKSVNNPTIGSEIKSSTNNGDLQTTYFDLTTELEESNLISEFLTHEAERQYLSSMGTISRIDALEMSTVSNELRTGEIEDKTSTINSDIRRSTTELEESSLLGEIPTTETKAKKSSVDSTSPNTDENNIKITTMKQLETNTLSGEFLTYEITDKTLSSMDSESTDSNNKDLTTINTLKISNLDEFLTLEMEYNTLSTMDSISAITDENNIKIMTMGQLKPSTLFGEFSTHVMTTETLPIMGSKSTMKQTTIRQLEEGNFVGEILTNALEDQTLSSTESIRTSNYIKIPTISFSIEKLSTDSTTEGGLVDISKSDEIDVTTKQILDIHSFTKDITLTGSGRLDDVTIFKDLDIITNMVSNVSPKTKEIKTTQNTDLTSEYSFVSKDTGEFLPTMVNKNVNFLADTITTENHEDFTISNLFELDNHLKKDDVESITKAGIYKTDEFVDETAATNNIQFSAPDPINGSNVWEGDNMYVKDKDSKTTTFNSEKTLKIMQDFADETSTMSNIFNTNSNNVNPNSLLNIISGKNIESDSTIMTTKNYKNSEALTRSNYTVDNASESIGVNRFTNTVLPNTKNKEIIYDLEKNFNVNGSVTNDAKLNFLKNNGDQSIRHKTITEKQSYEVLTAYDSFTTDKSDFTVTLGDDKIHEEFFDYINDKSATQTSYTKFDVKGVSSFDLNVKNFNVNTAETSAPTEIILQENANVYDMKSTKPSIKTIPNSALNYTQSGDGVYIQKQEVKAFDINFEKSEKLNSTEKLRVDNVAYLPKNESGISITKSRTNAYTNTVSTPTLQPLKFICGNRSRGEFRRKKKNCDSDEVYHKRKKKCVDEESYECKV</sequence>
<name>A0AAV1JT97_9NEOP</name>
<evidence type="ECO:0000313" key="4">
    <source>
        <dbReference type="Proteomes" id="UP001497472"/>
    </source>
</evidence>
<evidence type="ECO:0000313" key="3">
    <source>
        <dbReference type="EMBL" id="CAK1551950.1"/>
    </source>
</evidence>
<keyword evidence="2" id="KW-0732">Signal</keyword>